<keyword evidence="2" id="KW-0812">Transmembrane</keyword>
<dbReference type="Pfam" id="PF03703">
    <property type="entry name" value="bPH_2"/>
    <property type="match status" value="3"/>
</dbReference>
<evidence type="ECO:0000256" key="2">
    <source>
        <dbReference type="SAM" id="Phobius"/>
    </source>
</evidence>
<comment type="caution">
    <text evidence="4">The sequence shown here is derived from an EMBL/GenBank/DDBJ whole genome shotgun (WGS) entry which is preliminary data.</text>
</comment>
<dbReference type="PANTHER" id="PTHR34473:SF3">
    <property type="entry name" value="TRANSMEMBRANE PROTEIN-RELATED"/>
    <property type="match status" value="1"/>
</dbReference>
<feature type="domain" description="YdbS-like PH" evidence="3">
    <location>
        <begin position="398"/>
        <end position="480"/>
    </location>
</feature>
<feature type="region of interest" description="Disordered" evidence="1">
    <location>
        <begin position="149"/>
        <end position="175"/>
    </location>
</feature>
<feature type="transmembrane region" description="Helical" evidence="2">
    <location>
        <begin position="378"/>
        <end position="396"/>
    </location>
</feature>
<dbReference type="InterPro" id="IPR014529">
    <property type="entry name" value="UCP026631"/>
</dbReference>
<proteinExistence type="predicted"/>
<evidence type="ECO:0000313" key="5">
    <source>
        <dbReference type="Proteomes" id="UP001500420"/>
    </source>
</evidence>
<dbReference type="PANTHER" id="PTHR34473">
    <property type="entry name" value="UPF0699 TRANSMEMBRANE PROTEIN YDBS"/>
    <property type="match status" value="1"/>
</dbReference>
<feature type="transmembrane region" description="Helical" evidence="2">
    <location>
        <begin position="353"/>
        <end position="372"/>
    </location>
</feature>
<gene>
    <name evidence="4" type="ORF">GCM10009020_24580</name>
</gene>
<dbReference type="RefSeq" id="WP_343774321.1">
    <property type="nucleotide sequence ID" value="NZ_BAAADV010000004.1"/>
</dbReference>
<dbReference type="Proteomes" id="UP001500420">
    <property type="component" value="Unassembled WGS sequence"/>
</dbReference>
<dbReference type="InterPro" id="IPR005182">
    <property type="entry name" value="YdbS-like_PH"/>
</dbReference>
<sequence>MTTLHPLSIPYRAAQRVWQFAGFLVIFAFSGTLFAGGGLEGLAVGGLVAASLVAAVVWEVLYYQRFEYDLTETTFDLRSGVLSTRDREIPYRRVQNVSISRNVVQRVLGIAEVTLETAGGSSAEAQLRYVDVEEADRLQNEIGRRKRRVARSESDEADRDAASGDERDAETEETEQLFAISDRELTMLGLVSIDLRLLPMLTVLAPLFGPAVAEQVVLAGPMFVVAPLAAIAIYALTALASGVLAVTNYYDFTLVRTGDELRYDRGLLQRYSGTIPLSKVQTVSLAENLLQRVVGYASLSIETAGSSPGQAGGSQSAVPLAKRERVIDLAQSVERFGDPSFERPPKRARIRYVARYSIVLAVLVGAAFLADRATATQLYWYALLGAVPLIPVAAHLKWRNLGYALCEDHVVTRSGFWNRTTTVVPYYRVQTVLDSQTIFQRRRDLATLTIDTAGSRSLTGQDAQAIDIDVGLAAELREEIASRLQDSLAERTPAEDRLFDVDAAPDARFDGTPSPGE</sequence>
<evidence type="ECO:0000259" key="3">
    <source>
        <dbReference type="Pfam" id="PF03703"/>
    </source>
</evidence>
<protein>
    <submittedName>
        <fullName evidence="4">PH domain-containing protein</fullName>
    </submittedName>
</protein>
<keyword evidence="2" id="KW-1133">Transmembrane helix</keyword>
<dbReference type="AlphaFoldDB" id="A0AAV3TBI4"/>
<feature type="transmembrane region" description="Helical" evidence="2">
    <location>
        <begin position="17"/>
        <end position="36"/>
    </location>
</feature>
<keyword evidence="2" id="KW-0472">Membrane</keyword>
<evidence type="ECO:0000313" key="4">
    <source>
        <dbReference type="EMBL" id="GAA0675887.1"/>
    </source>
</evidence>
<feature type="transmembrane region" description="Helical" evidence="2">
    <location>
        <begin position="42"/>
        <end position="63"/>
    </location>
</feature>
<evidence type="ECO:0000256" key="1">
    <source>
        <dbReference type="SAM" id="MobiDB-lite"/>
    </source>
</evidence>
<dbReference type="EMBL" id="BAAADV010000004">
    <property type="protein sequence ID" value="GAA0675887.1"/>
    <property type="molecule type" value="Genomic_DNA"/>
</dbReference>
<reference evidence="4 5" key="1">
    <citation type="journal article" date="2019" name="Int. J. Syst. Evol. Microbiol.">
        <title>The Global Catalogue of Microorganisms (GCM) 10K type strain sequencing project: providing services to taxonomists for standard genome sequencing and annotation.</title>
        <authorList>
            <consortium name="The Broad Institute Genomics Platform"/>
            <consortium name="The Broad Institute Genome Sequencing Center for Infectious Disease"/>
            <person name="Wu L."/>
            <person name="Ma J."/>
        </authorList>
    </citation>
    <scope>NUCLEOTIDE SEQUENCE [LARGE SCALE GENOMIC DNA]</scope>
    <source>
        <strain evidence="4 5">JCM 16328</strain>
    </source>
</reference>
<organism evidence="4 5">
    <name type="scientific">Natronoarchaeum mannanilyticum</name>
    <dbReference type="NCBI Taxonomy" id="926360"/>
    <lineage>
        <taxon>Archaea</taxon>
        <taxon>Methanobacteriati</taxon>
        <taxon>Methanobacteriota</taxon>
        <taxon>Stenosarchaea group</taxon>
        <taxon>Halobacteria</taxon>
        <taxon>Halobacteriales</taxon>
        <taxon>Natronoarchaeaceae</taxon>
    </lineage>
</organism>
<keyword evidence="5" id="KW-1185">Reference proteome</keyword>
<feature type="domain" description="YdbS-like PH" evidence="3">
    <location>
        <begin position="63"/>
        <end position="142"/>
    </location>
</feature>
<feature type="compositionally biased region" description="Basic and acidic residues" evidence="1">
    <location>
        <begin position="150"/>
        <end position="166"/>
    </location>
</feature>
<feature type="region of interest" description="Disordered" evidence="1">
    <location>
        <begin position="495"/>
        <end position="517"/>
    </location>
</feature>
<feature type="transmembrane region" description="Helical" evidence="2">
    <location>
        <begin position="224"/>
        <end position="246"/>
    </location>
</feature>
<accession>A0AAV3TBI4</accession>
<feature type="domain" description="YdbS-like PH" evidence="3">
    <location>
        <begin position="249"/>
        <end position="329"/>
    </location>
</feature>
<feature type="transmembrane region" description="Helical" evidence="2">
    <location>
        <begin position="197"/>
        <end position="218"/>
    </location>
</feature>
<dbReference type="PIRSF" id="PIRSF026631">
    <property type="entry name" value="UCP026631"/>
    <property type="match status" value="1"/>
</dbReference>
<feature type="compositionally biased region" description="Basic and acidic residues" evidence="1">
    <location>
        <begin position="495"/>
        <end position="509"/>
    </location>
</feature>
<name>A0AAV3TBI4_9EURY</name>